<proteinExistence type="predicted"/>
<accession>A0ABX4BMB7</accession>
<dbReference type="SUPFAM" id="SSF47413">
    <property type="entry name" value="lambda repressor-like DNA-binding domains"/>
    <property type="match status" value="1"/>
</dbReference>
<dbReference type="Proteomes" id="UP000198382">
    <property type="component" value="Unassembled WGS sequence"/>
</dbReference>
<evidence type="ECO:0000259" key="2">
    <source>
        <dbReference type="PROSITE" id="PS50943"/>
    </source>
</evidence>
<dbReference type="SMART" id="SM00530">
    <property type="entry name" value="HTH_XRE"/>
    <property type="match status" value="1"/>
</dbReference>
<evidence type="ECO:0000256" key="1">
    <source>
        <dbReference type="SAM" id="Phobius"/>
    </source>
</evidence>
<dbReference type="CDD" id="cd00093">
    <property type="entry name" value="HTH_XRE"/>
    <property type="match status" value="1"/>
</dbReference>
<protein>
    <recommendedName>
        <fullName evidence="2">HTH cro/C1-type domain-containing protein</fullName>
    </recommendedName>
</protein>
<keyword evidence="4" id="KW-1185">Reference proteome</keyword>
<dbReference type="Gene3D" id="1.10.260.40">
    <property type="entry name" value="lambda repressor-like DNA-binding domains"/>
    <property type="match status" value="1"/>
</dbReference>
<feature type="domain" description="HTH cro/C1-type" evidence="2">
    <location>
        <begin position="28"/>
        <end position="82"/>
    </location>
</feature>
<name>A0ABX4BMB7_FLAFR</name>
<gene>
    <name evidence="3" type="ORF">B0A65_18135</name>
</gene>
<comment type="caution">
    <text evidence="3">The sequence shown here is derived from an EMBL/GenBank/DDBJ whole genome shotgun (WGS) entry which is preliminary data.</text>
</comment>
<organism evidence="3 4">
    <name type="scientific">Flavobacterium frigidimaris</name>
    <dbReference type="NCBI Taxonomy" id="262320"/>
    <lineage>
        <taxon>Bacteria</taxon>
        <taxon>Pseudomonadati</taxon>
        <taxon>Bacteroidota</taxon>
        <taxon>Flavobacteriia</taxon>
        <taxon>Flavobacteriales</taxon>
        <taxon>Flavobacteriaceae</taxon>
        <taxon>Flavobacterium</taxon>
    </lineage>
</organism>
<evidence type="ECO:0000313" key="3">
    <source>
        <dbReference type="EMBL" id="OXA76713.1"/>
    </source>
</evidence>
<evidence type="ECO:0000313" key="4">
    <source>
        <dbReference type="Proteomes" id="UP000198382"/>
    </source>
</evidence>
<keyword evidence="1" id="KW-1133">Transmembrane helix</keyword>
<dbReference type="Pfam" id="PF01381">
    <property type="entry name" value="HTH_3"/>
    <property type="match status" value="1"/>
</dbReference>
<reference evidence="3 4" key="1">
    <citation type="submission" date="2016-11" db="EMBL/GenBank/DDBJ databases">
        <title>Whole genomes of Flavobacteriaceae.</title>
        <authorList>
            <person name="Stine C."/>
            <person name="Li C."/>
            <person name="Tadesse D."/>
        </authorList>
    </citation>
    <scope>NUCLEOTIDE SEQUENCE [LARGE SCALE GENOMIC DNA]</scope>
    <source>
        <strain evidence="3 4">DSM 15937</strain>
    </source>
</reference>
<dbReference type="EMBL" id="MUGV01000034">
    <property type="protein sequence ID" value="OXA76713.1"/>
    <property type="molecule type" value="Genomic_DNA"/>
</dbReference>
<dbReference type="InterPro" id="IPR010982">
    <property type="entry name" value="Lambda_DNA-bd_dom_sf"/>
</dbReference>
<feature type="transmembrane region" description="Helical" evidence="1">
    <location>
        <begin position="104"/>
        <end position="123"/>
    </location>
</feature>
<keyword evidence="1" id="KW-0812">Transmembrane</keyword>
<feature type="transmembrane region" description="Helical" evidence="1">
    <location>
        <begin position="135"/>
        <end position="154"/>
    </location>
</feature>
<dbReference type="PROSITE" id="PS50943">
    <property type="entry name" value="HTH_CROC1"/>
    <property type="match status" value="1"/>
</dbReference>
<dbReference type="InterPro" id="IPR001387">
    <property type="entry name" value="Cro/C1-type_HTH"/>
</dbReference>
<keyword evidence="1" id="KW-0472">Membrane</keyword>
<sequence length="155" mass="17827">MSSQMSSNAVKEFIDFAAYNKQDIAGMVKRERLKRKLTQKELAELSGITIRAVQRIENAIVMPRRYTLNALFEHIDVPLEFIKKKALSSDEKEAVVKPSRISKLILTFGIPVLLVIGCYAYILQSPTFPENAFEMCVLIFCMSFIYFILLLKIWK</sequence>